<evidence type="ECO:0000313" key="3">
    <source>
        <dbReference type="Proteomes" id="UP000034098"/>
    </source>
</evidence>
<comment type="caution">
    <text evidence="2">The sequence shown here is derived from an EMBL/GenBank/DDBJ whole genome shotgun (WGS) entry which is preliminary data.</text>
</comment>
<reference evidence="2 3" key="1">
    <citation type="submission" date="2015-02" db="EMBL/GenBank/DDBJ databases">
        <title>Draft genome sequences of ten Microbacterium spp. with emphasis on heavy metal contaminated environments.</title>
        <authorList>
            <person name="Corretto E."/>
        </authorList>
    </citation>
    <scope>NUCLEOTIDE SEQUENCE [LARGE SCALE GENOMIC DNA]</scope>
    <source>
        <strain evidence="2 3">DSM 8608</strain>
    </source>
</reference>
<dbReference type="InterPro" id="IPR022742">
    <property type="entry name" value="Hydrolase_4"/>
</dbReference>
<protein>
    <submittedName>
        <fullName evidence="2">Alpha/beta hydrolase family protein</fullName>
    </submittedName>
</protein>
<dbReference type="SUPFAM" id="SSF53474">
    <property type="entry name" value="alpha/beta-Hydrolases"/>
    <property type="match status" value="1"/>
</dbReference>
<dbReference type="Proteomes" id="UP000034098">
    <property type="component" value="Unassembled WGS sequence"/>
</dbReference>
<name>A0A0M2HJG7_MICTR</name>
<dbReference type="RefSeq" id="WP_084695421.1">
    <property type="nucleotide sequence ID" value="NZ_JYJA01000022.1"/>
</dbReference>
<keyword evidence="2" id="KW-0378">Hydrolase</keyword>
<dbReference type="AlphaFoldDB" id="A0A0M2HJG7"/>
<feature type="domain" description="Serine aminopeptidase S33" evidence="1">
    <location>
        <begin position="57"/>
        <end position="230"/>
    </location>
</feature>
<accession>A0A0M2HJG7</accession>
<dbReference type="Pfam" id="PF12146">
    <property type="entry name" value="Hydrolase_4"/>
    <property type="match status" value="1"/>
</dbReference>
<sequence length="363" mass="39607">MAGPSLTWVPDILGEPFEQLTLPLGLDGEHGPLVATLVRSIPNPLLTLFAPLREVDVLYVHGWSDYFFQRDLARFWTGRGARFYALDLRRYGRSLRDGQAPGYVDSLEDYDVDIAAALHAMGHAADPAGQASPSEPDTRGGHRKLVLMGHSTGGLTLTLWAARHPGRAHAIVLNSPWLELQLGTLGRQALAPLVDMRARLDPRGTQPAVDFGFYTRAQHEIGTLPHDDHRAVWRPDRGFPTAPGWLSAVMEGHRRIAAGVDVACPALVLLSVASTTPLSWKESMTSTDSVLVVDDIARAATRIGGLVTIARVEGAIHDVFLSRPAPRAIAYDALDRWARAYVVPDENVPRRGDSALVDSRVKL</sequence>
<evidence type="ECO:0000259" key="1">
    <source>
        <dbReference type="Pfam" id="PF12146"/>
    </source>
</evidence>
<dbReference type="EMBL" id="JYJA01000022">
    <property type="protein sequence ID" value="KJL44978.1"/>
    <property type="molecule type" value="Genomic_DNA"/>
</dbReference>
<dbReference type="InterPro" id="IPR029058">
    <property type="entry name" value="AB_hydrolase_fold"/>
</dbReference>
<gene>
    <name evidence="2" type="ORF">RS82_00485</name>
</gene>
<dbReference type="PATRIC" id="fig|69370.6.peg.509"/>
<proteinExistence type="predicted"/>
<keyword evidence="3" id="KW-1185">Reference proteome</keyword>
<dbReference type="GO" id="GO:0016787">
    <property type="term" value="F:hydrolase activity"/>
    <property type="evidence" value="ECO:0007669"/>
    <property type="project" value="UniProtKB-KW"/>
</dbReference>
<dbReference type="OrthoDB" id="9801217at2"/>
<evidence type="ECO:0000313" key="2">
    <source>
        <dbReference type="EMBL" id="KJL44978.1"/>
    </source>
</evidence>
<organism evidence="2 3">
    <name type="scientific">Microbacterium trichothecenolyticum</name>
    <name type="common">Aureobacterium trichothecenolyticum</name>
    <dbReference type="NCBI Taxonomy" id="69370"/>
    <lineage>
        <taxon>Bacteria</taxon>
        <taxon>Bacillati</taxon>
        <taxon>Actinomycetota</taxon>
        <taxon>Actinomycetes</taxon>
        <taxon>Micrococcales</taxon>
        <taxon>Microbacteriaceae</taxon>
        <taxon>Microbacterium</taxon>
    </lineage>
</organism>
<dbReference type="Gene3D" id="3.40.50.1820">
    <property type="entry name" value="alpha/beta hydrolase"/>
    <property type="match status" value="1"/>
</dbReference>